<dbReference type="PANTHER" id="PTHR15706">
    <property type="entry name" value="SH3 MULTIPLE DOMAIN"/>
    <property type="match status" value="1"/>
</dbReference>
<dbReference type="EMBL" id="CALNXI010000024">
    <property type="protein sequence ID" value="CAH3015489.1"/>
    <property type="molecule type" value="Genomic_DNA"/>
</dbReference>
<feature type="domain" description="SH3" evidence="5">
    <location>
        <begin position="1075"/>
        <end position="1134"/>
    </location>
</feature>
<dbReference type="CDD" id="cd11856">
    <property type="entry name" value="SH3_p47phox_like"/>
    <property type="match status" value="2"/>
</dbReference>
<feature type="domain" description="SH3" evidence="5">
    <location>
        <begin position="631"/>
        <end position="690"/>
    </location>
</feature>
<dbReference type="InterPro" id="IPR051228">
    <property type="entry name" value="NADPH_Oxidase/PX-Domain"/>
</dbReference>
<dbReference type="SMART" id="SM00326">
    <property type="entry name" value="SH3"/>
    <property type="match status" value="4"/>
</dbReference>
<keyword evidence="2" id="KW-0677">Repeat</keyword>
<feature type="compositionally biased region" description="Acidic residues" evidence="4">
    <location>
        <begin position="787"/>
        <end position="804"/>
    </location>
</feature>
<dbReference type="SUPFAM" id="SSF64268">
    <property type="entry name" value="PX domain"/>
    <property type="match status" value="1"/>
</dbReference>
<comment type="caution">
    <text evidence="6">The sequence shown here is derived from an EMBL/GenBank/DDBJ whole genome shotgun (WGS) entry which is preliminary data.</text>
</comment>
<keyword evidence="7" id="KW-1185">Reference proteome</keyword>
<name>A0ABN8LN88_9CNID</name>
<keyword evidence="1 3" id="KW-0728">SH3 domain</keyword>
<proteinExistence type="predicted"/>
<dbReference type="InterPro" id="IPR036871">
    <property type="entry name" value="PX_dom_sf"/>
</dbReference>
<evidence type="ECO:0000256" key="4">
    <source>
        <dbReference type="SAM" id="MobiDB-lite"/>
    </source>
</evidence>
<feature type="compositionally biased region" description="Low complexity" evidence="4">
    <location>
        <begin position="864"/>
        <end position="877"/>
    </location>
</feature>
<evidence type="ECO:0000256" key="1">
    <source>
        <dbReference type="ARBA" id="ARBA00022443"/>
    </source>
</evidence>
<dbReference type="Pfam" id="PF00018">
    <property type="entry name" value="SH3_1"/>
    <property type="match status" value="3"/>
</dbReference>
<accession>A0ABN8LN88</accession>
<feature type="domain" description="SH3" evidence="5">
    <location>
        <begin position="77"/>
        <end position="136"/>
    </location>
</feature>
<feature type="region of interest" description="Disordered" evidence="4">
    <location>
        <begin position="693"/>
        <end position="804"/>
    </location>
</feature>
<dbReference type="Proteomes" id="UP001159427">
    <property type="component" value="Unassembled WGS sequence"/>
</dbReference>
<feature type="region of interest" description="Disordered" evidence="4">
    <location>
        <begin position="826"/>
        <end position="890"/>
    </location>
</feature>
<dbReference type="Gene3D" id="3.30.1520.10">
    <property type="entry name" value="Phox-like domain"/>
    <property type="match status" value="1"/>
</dbReference>
<feature type="region of interest" description="Disordered" evidence="4">
    <location>
        <begin position="1054"/>
        <end position="1073"/>
    </location>
</feature>
<feature type="region of interest" description="Disordered" evidence="4">
    <location>
        <begin position="536"/>
        <end position="556"/>
    </location>
</feature>
<feature type="domain" description="SH3" evidence="5">
    <location>
        <begin position="153"/>
        <end position="212"/>
    </location>
</feature>
<dbReference type="PANTHER" id="PTHR15706:SF2">
    <property type="entry name" value="SH3 AND PX DOMAIN-CONTAINING PROTEIN 2A"/>
    <property type="match status" value="1"/>
</dbReference>
<dbReference type="InterPro" id="IPR036028">
    <property type="entry name" value="SH3-like_dom_sf"/>
</dbReference>
<dbReference type="Gene3D" id="2.30.30.40">
    <property type="entry name" value="SH3 Domains"/>
    <property type="match status" value="4"/>
</dbReference>
<organism evidence="6 7">
    <name type="scientific">Porites evermanni</name>
    <dbReference type="NCBI Taxonomy" id="104178"/>
    <lineage>
        <taxon>Eukaryota</taxon>
        <taxon>Metazoa</taxon>
        <taxon>Cnidaria</taxon>
        <taxon>Anthozoa</taxon>
        <taxon>Hexacorallia</taxon>
        <taxon>Scleractinia</taxon>
        <taxon>Fungiina</taxon>
        <taxon>Poritidae</taxon>
        <taxon>Porites</taxon>
    </lineage>
</organism>
<feature type="compositionally biased region" description="Basic and acidic residues" evidence="4">
    <location>
        <begin position="777"/>
        <end position="786"/>
    </location>
</feature>
<dbReference type="PROSITE" id="PS50002">
    <property type="entry name" value="SH3"/>
    <property type="match status" value="4"/>
</dbReference>
<gene>
    <name evidence="6" type="ORF">PEVE_00017402</name>
</gene>
<feature type="compositionally biased region" description="Acidic residues" evidence="4">
    <location>
        <begin position="742"/>
        <end position="776"/>
    </location>
</feature>
<reference evidence="6 7" key="1">
    <citation type="submission" date="2022-05" db="EMBL/GenBank/DDBJ databases">
        <authorList>
            <consortium name="Genoscope - CEA"/>
            <person name="William W."/>
        </authorList>
    </citation>
    <scope>NUCLEOTIDE SEQUENCE [LARGE SCALE GENOMIC DNA]</scope>
</reference>
<evidence type="ECO:0000256" key="2">
    <source>
        <dbReference type="ARBA" id="ARBA00022737"/>
    </source>
</evidence>
<protein>
    <recommendedName>
        <fullName evidence="5">SH3 domain-containing protein</fullName>
    </recommendedName>
</protein>
<dbReference type="SUPFAM" id="SSF50044">
    <property type="entry name" value="SH3-domain"/>
    <property type="match status" value="4"/>
</dbReference>
<dbReference type="Pfam" id="PF07653">
    <property type="entry name" value="SH3_2"/>
    <property type="match status" value="1"/>
</dbReference>
<sequence length="1137" mass="129382">MQRRTIKDISVEGFLRKKPSNRVVYSVSVTWSDKSANVIYRRYSEVKELELSLLEEFPSYKKEIISSSLQGNIGEPALLEQYMALKNYKKQYHNDIKLTNGFTVDVIEKHESGWWLVDCDGDIGWVPASFIQPTAGGTNNNDDDIISESFPPGRGELHMTTQSYEAKNEDELSFDIGVHLEVIEKTLDGWWRAIYMDKEGLAPALYLKRVGSAAGAAQVGLRRKSGMSMWLRENTGDIDKTHSTNGVMAGTSNLLVPVWNGSRRHSSSEVELLSSAEKFRETRAPNRRSMSYNDIRDALPNRGLYISEQDLRVADLQEKGSCKKQSRSLSFVSVGLKEFASKKKAEEQLCKSLTSLNFRKSSTQSERGFLKAEVKDEKHRPRSPSFSFFSRNIKDLSNKGKRVENVAAGISDPVDATNNIAPFLELPTRPLVSSPIVRRRSFALSPVQKLKNESYEEPSMKFPLPKICITPSHSDTEDVPVTSCMQGDEECQTLVDFFSENSVIQVDRGDEKGNDTPDGEFRNKGLLELKAWENMKKQNKHHSTEKQEQVSKPSDIQEVKAEEPFEDFCEIRELKKGIHGMELSKRKEGIDVVGQRRSTANDEKEVETPVQAEKFLLNEARNSGSKGSFQANHITYYAVSPYEAREPWEITLYKGDEVKVEKKARNGWWLVRANEVVGWAPSNFLADVTSTYQNEDSPVNDESGVNQGRKQPDCDGSEYESSDGNEDDNVDLGVGYDAAVCADDDDDDDDDDDGGGGGEYDDGSQYEDDDDDEYDSHDDKNSNDSDRCDDDDDDDNDADNDDNVFDSRRAHIRRLAAWKQRQFSAVQKRGSLADSYKKTRASKWAPSNHFWPEPTSYRGRTVIRSSSETESSSNNSTRPRRRDSRQYRAFFDNNLRYKKREVSQGRRRFDSLRPNREEGFMLPEAKGYSASKGKGGKKRSPLIKQQRLASYDSGYPAEDERRKGLKTIKQSVSQSSAMVSNKMRHQALCRKCRTLTTDGYAVRNWFTPDLNACESSDDEVFDEISRSDSWCGDFEVPPYNLRERRETRTRVNCRQNRYKPKATPNDAGHLTRGRRHRSAYQAMAMYQAMSENEIDLYEGDKVKVIRKSRSGWWYVNIDHEEGWAPSNFLKPIPWCGK</sequence>
<evidence type="ECO:0000259" key="5">
    <source>
        <dbReference type="PROSITE" id="PS50002"/>
    </source>
</evidence>
<evidence type="ECO:0000313" key="7">
    <source>
        <dbReference type="Proteomes" id="UP001159427"/>
    </source>
</evidence>
<evidence type="ECO:0000313" key="6">
    <source>
        <dbReference type="EMBL" id="CAH3015489.1"/>
    </source>
</evidence>
<feature type="compositionally biased region" description="Acidic residues" evidence="4">
    <location>
        <begin position="715"/>
        <end position="730"/>
    </location>
</feature>
<evidence type="ECO:0000256" key="3">
    <source>
        <dbReference type="PROSITE-ProRule" id="PRU00192"/>
    </source>
</evidence>
<dbReference type="InterPro" id="IPR001452">
    <property type="entry name" value="SH3_domain"/>
</dbReference>